<dbReference type="Gene3D" id="1.20.1070.10">
    <property type="entry name" value="Rhodopsin 7-helix transmembrane proteins"/>
    <property type="match status" value="1"/>
</dbReference>
<dbReference type="Pfam" id="PF10324">
    <property type="entry name" value="7TM_GPCR_Srw"/>
    <property type="match status" value="1"/>
</dbReference>
<dbReference type="EMBL" id="JAZGQO010000006">
    <property type="protein sequence ID" value="KAK6186579.1"/>
    <property type="molecule type" value="Genomic_DNA"/>
</dbReference>
<dbReference type="InterPro" id="IPR000276">
    <property type="entry name" value="GPCR_Rhodpsn"/>
</dbReference>
<protein>
    <recommendedName>
        <fullName evidence="6">G-protein coupled receptors family 1 profile domain-containing protein</fullName>
    </recommendedName>
</protein>
<sequence length="428" mass="48209">MAEITTLSSPNTTDDGLMTTMDTMFNLSTTLAPPEGSSCDLGYIPGVLSQATAERLVHFSTEYAVIHGYISAVVCTFGIMANVANIIVLTRKNMISSTNTILMWLAVADLFTMLSYLPFIMRFYIFREKDLQMFRTRDFAWICFLMFHASFGIVCHTVAIWLTIALAIFRYIYICMPTKGAIYCNIRRARITIFSVYLLTIIICIPNYIVNKISSGDLVADQIKTNGDDYSGLINVTRPTVLSDIYYHPDIRVGTPAAQFISKSNGYIQSILVKLIPCAMLTTLTILLIHAMHKAYRKRMRLKSQGRKAESEKHGEHNRTTGMLLAVVVLFMLTELPQGILTLMTLFEPCLQNYVYNPLGDLVDIMALINNSINFVLYCTMSKQFRDTFMDVFCTCCAQNKHGFLKMKLVKSSHNGNKTKASTCNTHV</sequence>
<comment type="subcellular location">
    <subcellularLocation>
        <location evidence="1">Membrane</location>
    </subcellularLocation>
</comment>
<dbReference type="GO" id="GO:0005886">
    <property type="term" value="C:plasma membrane"/>
    <property type="evidence" value="ECO:0007669"/>
    <property type="project" value="TreeGrafter"/>
</dbReference>
<evidence type="ECO:0000313" key="8">
    <source>
        <dbReference type="Proteomes" id="UP001347796"/>
    </source>
</evidence>
<name>A0AAN8K1B4_PATCE</name>
<keyword evidence="3 5" id="KW-1133">Transmembrane helix</keyword>
<dbReference type="Proteomes" id="UP001347796">
    <property type="component" value="Unassembled WGS sequence"/>
</dbReference>
<keyword evidence="2 5" id="KW-0812">Transmembrane</keyword>
<feature type="transmembrane region" description="Helical" evidence="5">
    <location>
        <begin position="323"/>
        <end position="347"/>
    </location>
</feature>
<feature type="transmembrane region" description="Helical" evidence="5">
    <location>
        <begin position="271"/>
        <end position="291"/>
    </location>
</feature>
<feature type="transmembrane region" description="Helical" evidence="5">
    <location>
        <begin position="359"/>
        <end position="380"/>
    </location>
</feature>
<dbReference type="InterPro" id="IPR017452">
    <property type="entry name" value="GPCR_Rhodpsn_7TM"/>
</dbReference>
<feature type="transmembrane region" description="Helical" evidence="5">
    <location>
        <begin position="189"/>
        <end position="209"/>
    </location>
</feature>
<accession>A0AAN8K1B4</accession>
<evidence type="ECO:0000256" key="2">
    <source>
        <dbReference type="ARBA" id="ARBA00022692"/>
    </source>
</evidence>
<evidence type="ECO:0000259" key="6">
    <source>
        <dbReference type="PROSITE" id="PS50262"/>
    </source>
</evidence>
<feature type="transmembrane region" description="Helical" evidence="5">
    <location>
        <begin position="139"/>
        <end position="169"/>
    </location>
</feature>
<dbReference type="InterPro" id="IPR053219">
    <property type="entry name" value="GPCR_Dmsr-1"/>
</dbReference>
<proteinExistence type="predicted"/>
<organism evidence="7 8">
    <name type="scientific">Patella caerulea</name>
    <name type="common">Rayed Mediterranean limpet</name>
    <dbReference type="NCBI Taxonomy" id="87958"/>
    <lineage>
        <taxon>Eukaryota</taxon>
        <taxon>Metazoa</taxon>
        <taxon>Spiralia</taxon>
        <taxon>Lophotrochozoa</taxon>
        <taxon>Mollusca</taxon>
        <taxon>Gastropoda</taxon>
        <taxon>Patellogastropoda</taxon>
        <taxon>Patelloidea</taxon>
        <taxon>Patellidae</taxon>
        <taxon>Patella</taxon>
    </lineage>
</organism>
<keyword evidence="8" id="KW-1185">Reference proteome</keyword>
<feature type="transmembrane region" description="Helical" evidence="5">
    <location>
        <begin position="66"/>
        <end position="89"/>
    </location>
</feature>
<keyword evidence="4 5" id="KW-0472">Membrane</keyword>
<dbReference type="SUPFAM" id="SSF81321">
    <property type="entry name" value="Family A G protein-coupled receptor-like"/>
    <property type="match status" value="1"/>
</dbReference>
<evidence type="ECO:0000256" key="5">
    <source>
        <dbReference type="SAM" id="Phobius"/>
    </source>
</evidence>
<gene>
    <name evidence="7" type="ORF">SNE40_008593</name>
</gene>
<feature type="domain" description="G-protein coupled receptors family 1 profile" evidence="6">
    <location>
        <begin position="81"/>
        <end position="378"/>
    </location>
</feature>
<comment type="caution">
    <text evidence="7">The sequence shown here is derived from an EMBL/GenBank/DDBJ whole genome shotgun (WGS) entry which is preliminary data.</text>
</comment>
<evidence type="ECO:0000256" key="3">
    <source>
        <dbReference type="ARBA" id="ARBA00022989"/>
    </source>
</evidence>
<feature type="transmembrane region" description="Helical" evidence="5">
    <location>
        <begin position="101"/>
        <end position="119"/>
    </location>
</feature>
<evidence type="ECO:0000256" key="4">
    <source>
        <dbReference type="ARBA" id="ARBA00023136"/>
    </source>
</evidence>
<evidence type="ECO:0000313" key="7">
    <source>
        <dbReference type="EMBL" id="KAK6186579.1"/>
    </source>
</evidence>
<dbReference type="PRINTS" id="PR00237">
    <property type="entry name" value="GPCRRHODOPSN"/>
</dbReference>
<dbReference type="AlphaFoldDB" id="A0AAN8K1B4"/>
<reference evidence="7 8" key="1">
    <citation type="submission" date="2024-01" db="EMBL/GenBank/DDBJ databases">
        <title>The genome of the rayed Mediterranean limpet Patella caerulea (Linnaeus, 1758).</title>
        <authorList>
            <person name="Anh-Thu Weber A."/>
            <person name="Halstead-Nussloch G."/>
        </authorList>
    </citation>
    <scope>NUCLEOTIDE SEQUENCE [LARGE SCALE GENOMIC DNA]</scope>
    <source>
        <strain evidence="7">AATW-2023a</strain>
        <tissue evidence="7">Whole specimen</tissue>
    </source>
</reference>
<dbReference type="CDD" id="cd14978">
    <property type="entry name" value="7tmA_FMRFamide_R-like"/>
    <property type="match status" value="1"/>
</dbReference>
<dbReference type="GO" id="GO:0008528">
    <property type="term" value="F:G protein-coupled peptide receptor activity"/>
    <property type="evidence" value="ECO:0007669"/>
    <property type="project" value="InterPro"/>
</dbReference>
<evidence type="ECO:0000256" key="1">
    <source>
        <dbReference type="ARBA" id="ARBA00004370"/>
    </source>
</evidence>
<dbReference type="PANTHER" id="PTHR46273">
    <property type="entry name" value="MYOSUPPRESSIN RECEPTOR 1, ISOFORM B-RELATED"/>
    <property type="match status" value="1"/>
</dbReference>
<dbReference type="InterPro" id="IPR019427">
    <property type="entry name" value="7TM_GPCR_serpentine_rcpt_Srw"/>
</dbReference>
<dbReference type="PANTHER" id="PTHR46273:SF4">
    <property type="entry name" value="AT19640P"/>
    <property type="match status" value="1"/>
</dbReference>
<dbReference type="PROSITE" id="PS50262">
    <property type="entry name" value="G_PROTEIN_RECEP_F1_2"/>
    <property type="match status" value="1"/>
</dbReference>